<protein>
    <submittedName>
        <fullName evidence="1">Uncharacterized protein</fullName>
    </submittedName>
</protein>
<organism evidence="1 2">
    <name type="scientific">Cyprinus carpio</name>
    <name type="common">Common carp</name>
    <dbReference type="NCBI Taxonomy" id="7962"/>
    <lineage>
        <taxon>Eukaryota</taxon>
        <taxon>Metazoa</taxon>
        <taxon>Chordata</taxon>
        <taxon>Craniata</taxon>
        <taxon>Vertebrata</taxon>
        <taxon>Euteleostomi</taxon>
        <taxon>Actinopterygii</taxon>
        <taxon>Neopterygii</taxon>
        <taxon>Teleostei</taxon>
        <taxon>Ostariophysi</taxon>
        <taxon>Cypriniformes</taxon>
        <taxon>Cyprinidae</taxon>
        <taxon>Cyprininae</taxon>
        <taxon>Cyprinus</taxon>
    </lineage>
</organism>
<dbReference type="Ensembl" id="ENSCCRT00015046060.1">
    <property type="protein sequence ID" value="ENSCCRP00015044556.1"/>
    <property type="gene ID" value="ENSCCRG00015018473.1"/>
</dbReference>
<proteinExistence type="predicted"/>
<name>A0A8C1UZG9_CYPCA</name>
<dbReference type="Proteomes" id="UP000694700">
    <property type="component" value="Unplaced"/>
</dbReference>
<accession>A0A8C1UZG9</accession>
<sequence length="133" mass="14763">FICFNSEEHFRLFKHQMILCVTVQHTQFSIGGFDVVHVLHGFVQAMQHDSTVSSNHGVSHDGSGIVQVSKVAEVPKETLPALSYYNCQDSIPCQRLLTNDVVVHLGEDVLDGGPLKFCPLNHVSDFRCSDKVP</sequence>
<evidence type="ECO:0000313" key="1">
    <source>
        <dbReference type="Ensembl" id="ENSCCRP00015044556.1"/>
    </source>
</evidence>
<evidence type="ECO:0000313" key="2">
    <source>
        <dbReference type="Proteomes" id="UP000694700"/>
    </source>
</evidence>
<reference evidence="1" key="1">
    <citation type="submission" date="2025-08" db="UniProtKB">
        <authorList>
            <consortium name="Ensembl"/>
        </authorList>
    </citation>
    <scope>IDENTIFICATION</scope>
</reference>
<dbReference type="AlphaFoldDB" id="A0A8C1UZG9"/>